<evidence type="ECO:0000259" key="2">
    <source>
        <dbReference type="PROSITE" id="PS50055"/>
    </source>
</evidence>
<dbReference type="PRINTS" id="PR00700">
    <property type="entry name" value="PRTYPHPHTASE"/>
</dbReference>
<dbReference type="GO" id="GO:0004725">
    <property type="term" value="F:protein tyrosine phosphatase activity"/>
    <property type="evidence" value="ECO:0007669"/>
    <property type="project" value="InterPro"/>
</dbReference>
<accession>A0A7E4VHL9</accession>
<dbReference type="PANTHER" id="PTHR46163">
    <property type="entry name" value="TYROSINE-PROTEIN PHOSPHATASE-RELATED"/>
    <property type="match status" value="1"/>
</dbReference>
<dbReference type="CDD" id="cd00047">
    <property type="entry name" value="PTPc"/>
    <property type="match status" value="1"/>
</dbReference>
<name>A0A7E4VHL9_PANRE</name>
<sequence length="419" mass="48203">MRREKTPRRSRVSNSTGPRRRKSERRIRHDDDNLAAEAVKARMIRSSKAATNNNVGQAKNRSCDENETERVGVTETETVHQNVKSVVDRDRPISPLQKQRFEDFTRDAVNKGVQGILEEYQIHLKPYVPVGITKKAFDANPKKNRYADVVCIDGTRVILKNHTTDYIHANFVRGEPLMNGFICTQGPMMDTVKDFWKMVSQEHVGNIIMLCDTVEQGKEKCNQYWPREEGCTVEWQGIQVRNIKVDNSDSTTVVSTLELVYDRKDKIVIKHHHWRTWPDKSVPQSVLAPFRLLRNVRHSQRPTVVHCSAGIGRTGSVVALEMCYQQLLAENKLNVLDIVKLLRHMRMHAVQTDLQYLYLFKCLLTFSQKHKTIPGDCSSKLEQFDRDYQVLIDAKMAEEKPEAYAPLQPLKLGKFAPIP</sequence>
<evidence type="ECO:0000313" key="4">
    <source>
        <dbReference type="Proteomes" id="UP000492821"/>
    </source>
</evidence>
<dbReference type="SUPFAM" id="SSF52799">
    <property type="entry name" value="(Phosphotyrosine protein) phosphatases II"/>
    <property type="match status" value="1"/>
</dbReference>
<evidence type="ECO:0000259" key="3">
    <source>
        <dbReference type="PROSITE" id="PS50056"/>
    </source>
</evidence>
<feature type="compositionally biased region" description="Basic and acidic residues" evidence="1">
    <location>
        <begin position="61"/>
        <end position="72"/>
    </location>
</feature>
<dbReference type="PROSITE" id="PS00383">
    <property type="entry name" value="TYR_PHOSPHATASE_1"/>
    <property type="match status" value="1"/>
</dbReference>
<feature type="compositionally biased region" description="Polar residues" evidence="1">
    <location>
        <begin position="49"/>
        <end position="60"/>
    </location>
</feature>
<feature type="domain" description="Tyrosine-protein phosphatase" evidence="2">
    <location>
        <begin position="140"/>
        <end position="366"/>
    </location>
</feature>
<dbReference type="AlphaFoldDB" id="A0A7E4VHL9"/>
<dbReference type="SMART" id="SM00194">
    <property type="entry name" value="PTPc"/>
    <property type="match status" value="1"/>
</dbReference>
<dbReference type="WBParaSite" id="Pan_g20596.t2">
    <property type="protein sequence ID" value="Pan_g20596.t2"/>
    <property type="gene ID" value="Pan_g20596"/>
</dbReference>
<keyword evidence="4" id="KW-1185">Reference proteome</keyword>
<protein>
    <submittedName>
        <fullName evidence="5">Protein-tyrosine phosphatase</fullName>
    </submittedName>
</protein>
<dbReference type="InterPro" id="IPR016130">
    <property type="entry name" value="Tyr_Pase_AS"/>
</dbReference>
<feature type="region of interest" description="Disordered" evidence="1">
    <location>
        <begin position="49"/>
        <end position="72"/>
    </location>
</feature>
<reference evidence="4" key="1">
    <citation type="journal article" date="2013" name="Genetics">
        <title>The draft genome and transcriptome of Panagrellus redivivus are shaped by the harsh demands of a free-living lifestyle.</title>
        <authorList>
            <person name="Srinivasan J."/>
            <person name="Dillman A.R."/>
            <person name="Macchietto M.G."/>
            <person name="Heikkinen L."/>
            <person name="Lakso M."/>
            <person name="Fracchia K.M."/>
            <person name="Antoshechkin I."/>
            <person name="Mortazavi A."/>
            <person name="Wong G."/>
            <person name="Sternberg P.W."/>
        </authorList>
    </citation>
    <scope>NUCLEOTIDE SEQUENCE [LARGE SCALE GENOMIC DNA]</scope>
    <source>
        <strain evidence="4">MT8872</strain>
    </source>
</reference>
<dbReference type="InterPro" id="IPR029021">
    <property type="entry name" value="Prot-tyrosine_phosphatase-like"/>
</dbReference>
<dbReference type="InterPro" id="IPR000387">
    <property type="entry name" value="Tyr_Pase_dom"/>
</dbReference>
<dbReference type="PROSITE" id="PS50055">
    <property type="entry name" value="TYR_PHOSPHATASE_PTP"/>
    <property type="match status" value="1"/>
</dbReference>
<organism evidence="4 5">
    <name type="scientific">Panagrellus redivivus</name>
    <name type="common">Microworm</name>
    <dbReference type="NCBI Taxonomy" id="6233"/>
    <lineage>
        <taxon>Eukaryota</taxon>
        <taxon>Metazoa</taxon>
        <taxon>Ecdysozoa</taxon>
        <taxon>Nematoda</taxon>
        <taxon>Chromadorea</taxon>
        <taxon>Rhabditida</taxon>
        <taxon>Tylenchina</taxon>
        <taxon>Panagrolaimomorpha</taxon>
        <taxon>Panagrolaimoidea</taxon>
        <taxon>Panagrolaimidae</taxon>
        <taxon>Panagrellus</taxon>
    </lineage>
</organism>
<reference evidence="5" key="2">
    <citation type="submission" date="2020-10" db="UniProtKB">
        <authorList>
            <consortium name="WormBaseParasite"/>
        </authorList>
    </citation>
    <scope>IDENTIFICATION</scope>
</reference>
<dbReference type="Proteomes" id="UP000492821">
    <property type="component" value="Unassembled WGS sequence"/>
</dbReference>
<feature type="compositionally biased region" description="Basic residues" evidence="1">
    <location>
        <begin position="1"/>
        <end position="11"/>
    </location>
</feature>
<feature type="domain" description="Tyrosine specific protein phosphatases" evidence="3">
    <location>
        <begin position="284"/>
        <end position="357"/>
    </location>
</feature>
<evidence type="ECO:0000313" key="5">
    <source>
        <dbReference type="WBParaSite" id="Pan_g20596.t2"/>
    </source>
</evidence>
<dbReference type="PROSITE" id="PS50056">
    <property type="entry name" value="TYR_PHOSPHATASE_2"/>
    <property type="match status" value="1"/>
</dbReference>
<dbReference type="Gene3D" id="3.90.190.10">
    <property type="entry name" value="Protein tyrosine phosphatase superfamily"/>
    <property type="match status" value="1"/>
</dbReference>
<dbReference type="InterPro" id="IPR003595">
    <property type="entry name" value="Tyr_Pase_cat"/>
</dbReference>
<feature type="region of interest" description="Disordered" evidence="1">
    <location>
        <begin position="1"/>
        <end position="34"/>
    </location>
</feature>
<evidence type="ECO:0000256" key="1">
    <source>
        <dbReference type="SAM" id="MobiDB-lite"/>
    </source>
</evidence>
<dbReference type="Pfam" id="PF00102">
    <property type="entry name" value="Y_phosphatase"/>
    <property type="match status" value="1"/>
</dbReference>
<proteinExistence type="predicted"/>
<dbReference type="InterPro" id="IPR000242">
    <property type="entry name" value="PTP_cat"/>
</dbReference>
<dbReference type="InterPro" id="IPR052782">
    <property type="entry name" value="Oocyte-zygote_transition_reg"/>
</dbReference>
<dbReference type="SMART" id="SM00404">
    <property type="entry name" value="PTPc_motif"/>
    <property type="match status" value="1"/>
</dbReference>